<protein>
    <recommendedName>
        <fullName evidence="3">DUF4365 domain-containing protein</fullName>
    </recommendedName>
</protein>
<reference evidence="2" key="1">
    <citation type="journal article" date="2003" name="Appl. Microbiol. Biotechnol.">
        <title>The Corynebacterium glutamicum genome: features and impacts on biotechnological processes.</title>
        <authorList>
            <person name="Ikeda M."/>
            <person name="Nakagawa S."/>
        </authorList>
    </citation>
    <scope>NUCLEOTIDE SEQUENCE [LARGE SCALE GENOMIC DNA]</scope>
    <source>
        <strain evidence="2">ATCC 13032 / DSM 20300 / BCRC 11384 / JCM 1318 / LMG 3730 / NCIMB 10025</strain>
    </source>
</reference>
<dbReference type="PATRIC" id="fig|196627.13.peg.1762"/>
<evidence type="ECO:0008006" key="3">
    <source>
        <dbReference type="Google" id="ProtNLM"/>
    </source>
</evidence>
<dbReference type="eggNOG" id="ENOG502ZPYH">
    <property type="taxonomic scope" value="Bacteria"/>
</dbReference>
<dbReference type="AlphaFoldDB" id="Q8NPJ5"/>
<dbReference type="BioCyc" id="CORYNE:G18NG-11409-MONOMER"/>
<evidence type="ECO:0000313" key="2">
    <source>
        <dbReference type="Proteomes" id="UP000000582"/>
    </source>
</evidence>
<dbReference type="KEGG" id="cgl:Cgl1817"/>
<gene>
    <name evidence="1" type="ordered locus">Cgl1817</name>
</gene>
<dbReference type="EMBL" id="BA000036">
    <property type="protein sequence ID" value="BAB99210.1"/>
    <property type="molecule type" value="Genomic_DNA"/>
</dbReference>
<accession>Q8NPJ5</accession>
<dbReference type="GeneID" id="1019774"/>
<dbReference type="KEGG" id="cgb:cg2037"/>
<accession>Q6M4G3</accession>
<evidence type="ECO:0000313" key="1">
    <source>
        <dbReference type="EMBL" id="BAB99210.1"/>
    </source>
</evidence>
<organism evidence="1 2">
    <name type="scientific">Corynebacterium glutamicum (strain ATCC 13032 / DSM 20300 / JCM 1318 / BCRC 11384 / CCUG 27702 / LMG 3730 / NBRC 12168 / NCIMB 10025 / NRRL B-2784 / 534)</name>
    <dbReference type="NCBI Taxonomy" id="196627"/>
    <lineage>
        <taxon>Bacteria</taxon>
        <taxon>Bacillati</taxon>
        <taxon>Actinomycetota</taxon>
        <taxon>Actinomycetes</taxon>
        <taxon>Mycobacteriales</taxon>
        <taxon>Corynebacteriaceae</taxon>
        <taxon>Corynebacterium</taxon>
    </lineage>
</organism>
<dbReference type="Proteomes" id="UP000000582">
    <property type="component" value="Chromosome"/>
</dbReference>
<dbReference type="STRING" id="196627.cg2037"/>
<keyword evidence="2" id="KW-1185">Reference proteome</keyword>
<dbReference type="RefSeq" id="WP_011014659.1">
    <property type="nucleotide sequence ID" value="NC_003450.3"/>
</dbReference>
<proteinExistence type="predicted"/>
<sequence>MSTSKTEKTAVRKIGKMIDSCAHLEGFFSENDKTTFTDGHIDISNDASGAKRSFGGRVNVQIKGRKVNAKAADLNSYPVSVVDLRGFVTLAGLLFFVVDIDKKSNKKYPKYVLLKPFYIHDLLSKAKPGQKTISVRLKRLPSDEDRMEAIIALALASRQEKIVENPSNYLYENMESITVKSAEPLNRDKLAVYDGSSPDHSIIIRTGDGIEQFVNATVEIIPPNMQFHQANYNVSCNGVVYDNVLHRNIDDEHIELKIGKGITLRLQKLAIDAPGSVTVEFQDSLPERLKDIEFFLGVLQANTFFINEEPVVLKINSNRTVADLKDEAGVLRQLVEIANHFNIDPSLIRIGEITEKQFWQLDIVYRTAVKGEYVKNLEVKDETRLILQPFGRWNLALIAHPGDVAGEWTYHEVISKRHHFAMTPSTDRSDSSIERVTPYELIDNRWLPSVLNLHLDKLVDFYSALEETVDVDNLATWMVLRLIKAADSEQSRKTAFLIAAQALNDWLVERDREESPIYRLNGWQILYRQTGLLDSQRTEIRSFRHNLDQTMHPDNYSEIMIGCALLLDDREEANFLLTQLSVDRRAVFNEWPIAQLMTGALKEEIEK</sequence>
<dbReference type="HOGENOM" id="CLU_031947_1_0_11"/>
<dbReference type="OrthoDB" id="4401572at2"/>
<name>Q8NPJ5_CORGL</name>